<protein>
    <recommendedName>
        <fullName evidence="9">Anthranilate phosphoribosyltransferase</fullName>
        <ecNumber evidence="9">2.4.2.18</ecNumber>
    </recommendedName>
</protein>
<dbReference type="SUPFAM" id="SSF47648">
    <property type="entry name" value="Nucleoside phosphorylase/phosphoribosyltransferase N-terminal domain"/>
    <property type="match status" value="1"/>
</dbReference>
<organism evidence="13 14">
    <name type="scientific">Planococcus lenghuensis</name>
    <dbReference type="NCBI Taxonomy" id="2213202"/>
    <lineage>
        <taxon>Bacteria</taxon>
        <taxon>Bacillati</taxon>
        <taxon>Bacillota</taxon>
        <taxon>Bacilli</taxon>
        <taxon>Bacillales</taxon>
        <taxon>Caryophanaceae</taxon>
        <taxon>Planococcus</taxon>
    </lineage>
</organism>
<dbReference type="GO" id="GO:0000162">
    <property type="term" value="P:L-tryptophan biosynthetic process"/>
    <property type="evidence" value="ECO:0007669"/>
    <property type="project" value="UniProtKB-UniRule"/>
</dbReference>
<feature type="binding site" evidence="9">
    <location>
        <position position="225"/>
    </location>
    <ligand>
        <name>Mg(2+)</name>
        <dbReference type="ChEBI" id="CHEBI:18420"/>
        <label>1</label>
    </ligand>
</feature>
<dbReference type="InterPro" id="IPR000312">
    <property type="entry name" value="Glycosyl_Trfase_fam3"/>
</dbReference>
<dbReference type="InterPro" id="IPR036320">
    <property type="entry name" value="Glycosyl_Trfase_fam3_N_dom_sf"/>
</dbReference>
<feature type="binding site" evidence="9">
    <location>
        <begin position="89"/>
        <end position="92"/>
    </location>
    <ligand>
        <name>5-phospho-alpha-D-ribose 1-diphosphate</name>
        <dbReference type="ChEBI" id="CHEBI:58017"/>
    </ligand>
</feature>
<feature type="binding site" evidence="9">
    <location>
        <position position="91"/>
    </location>
    <ligand>
        <name>Mg(2+)</name>
        <dbReference type="ChEBI" id="CHEBI:18420"/>
        <label>1</label>
    </ligand>
</feature>
<comment type="caution">
    <text evidence="9">Lacks conserved residue(s) required for the propagation of feature annotation.</text>
</comment>
<keyword evidence="2 9" id="KW-0028">Amino-acid biosynthesis</keyword>
<feature type="binding site" evidence="9">
    <location>
        <position position="165"/>
    </location>
    <ligand>
        <name>anthranilate</name>
        <dbReference type="ChEBI" id="CHEBI:16567"/>
        <label>2</label>
    </ligand>
</feature>
<dbReference type="Pfam" id="PF02885">
    <property type="entry name" value="Glycos_trans_3N"/>
    <property type="match status" value="1"/>
</dbReference>
<comment type="subunit">
    <text evidence="9">Homodimer.</text>
</comment>
<evidence type="ECO:0000256" key="5">
    <source>
        <dbReference type="ARBA" id="ARBA00022822"/>
    </source>
</evidence>
<evidence type="ECO:0000313" key="14">
    <source>
        <dbReference type="Proteomes" id="UP000188184"/>
    </source>
</evidence>
<feature type="binding site" evidence="9">
    <location>
        <position position="119"/>
    </location>
    <ligand>
        <name>5-phospho-alpha-D-ribose 1-diphosphate</name>
        <dbReference type="ChEBI" id="CHEBI:58017"/>
    </ligand>
</feature>
<keyword evidence="5 9" id="KW-0822">Tryptophan biosynthesis</keyword>
<dbReference type="GO" id="GO:0000287">
    <property type="term" value="F:magnesium ion binding"/>
    <property type="evidence" value="ECO:0007669"/>
    <property type="project" value="UniProtKB-UniRule"/>
</dbReference>
<dbReference type="RefSeq" id="WP_077589885.1">
    <property type="nucleotide sequence ID" value="NZ_CP019640.1"/>
</dbReference>
<feature type="domain" description="Glycosyl transferase family 3 N-terminal" evidence="12">
    <location>
        <begin position="3"/>
        <end position="61"/>
    </location>
</feature>
<dbReference type="SUPFAM" id="SSF52418">
    <property type="entry name" value="Nucleoside phosphorylase/phosphoribosyltransferase catalytic domain"/>
    <property type="match status" value="1"/>
</dbReference>
<evidence type="ECO:0000256" key="4">
    <source>
        <dbReference type="ARBA" id="ARBA00022679"/>
    </source>
</evidence>
<dbReference type="Gene3D" id="1.20.970.10">
    <property type="entry name" value="Transferase, Pyrimidine Nucleoside Phosphorylase, Chain C"/>
    <property type="match status" value="1"/>
</dbReference>
<feature type="binding site" evidence="9">
    <location>
        <position position="225"/>
    </location>
    <ligand>
        <name>Mg(2+)</name>
        <dbReference type="ChEBI" id="CHEBI:18420"/>
        <label>2</label>
    </ligand>
</feature>
<dbReference type="NCBIfam" id="TIGR01245">
    <property type="entry name" value="trpD"/>
    <property type="match status" value="1"/>
</dbReference>
<comment type="pathway">
    <text evidence="1 9">Amino-acid biosynthesis; L-tryptophan biosynthesis; L-tryptophan from chorismate: step 2/5.</text>
</comment>
<feature type="domain" description="Glycosyl transferase family 3" evidence="11">
    <location>
        <begin position="72"/>
        <end position="321"/>
    </location>
</feature>
<dbReference type="InterPro" id="IPR035902">
    <property type="entry name" value="Nuc_phospho_transferase"/>
</dbReference>
<dbReference type="HAMAP" id="MF_00211">
    <property type="entry name" value="TrpD"/>
    <property type="match status" value="1"/>
</dbReference>
<dbReference type="InterPro" id="IPR017459">
    <property type="entry name" value="Glycosyl_Trfase_fam3_N_dom"/>
</dbReference>
<comment type="function">
    <text evidence="9">Catalyzes the transfer of the phosphoribosyl group of 5-phosphorylribose-1-pyrophosphate (PRPP) to anthranilate to yield N-(5'-phosphoribosyl)-anthranilate (PRA).</text>
</comment>
<dbReference type="GO" id="GO:0005829">
    <property type="term" value="C:cytosol"/>
    <property type="evidence" value="ECO:0007669"/>
    <property type="project" value="TreeGrafter"/>
</dbReference>
<feature type="binding site" evidence="9">
    <location>
        <position position="110"/>
    </location>
    <ligand>
        <name>anthranilate</name>
        <dbReference type="ChEBI" id="CHEBI:16567"/>
        <label>1</label>
    </ligand>
</feature>
<evidence type="ECO:0000256" key="10">
    <source>
        <dbReference type="SAM" id="MobiDB-lite"/>
    </source>
</evidence>
<feature type="compositionally biased region" description="Polar residues" evidence="10">
    <location>
        <begin position="1"/>
        <end position="13"/>
    </location>
</feature>
<dbReference type="OrthoDB" id="9806430at2"/>
<dbReference type="UniPathway" id="UPA00035">
    <property type="reaction ID" value="UER00041"/>
</dbReference>
<dbReference type="Gene3D" id="3.40.1030.10">
    <property type="entry name" value="Nucleoside phosphorylase/phosphoribosyltransferase catalytic domain"/>
    <property type="match status" value="1"/>
</dbReference>
<feature type="binding site" evidence="9">
    <location>
        <position position="224"/>
    </location>
    <ligand>
        <name>Mg(2+)</name>
        <dbReference type="ChEBI" id="CHEBI:18420"/>
        <label>2</label>
    </ligand>
</feature>
<accession>A0A1Q2L0M6</accession>
<evidence type="ECO:0000259" key="11">
    <source>
        <dbReference type="Pfam" id="PF00591"/>
    </source>
</evidence>
<evidence type="ECO:0000256" key="2">
    <source>
        <dbReference type="ARBA" id="ARBA00022605"/>
    </source>
</evidence>
<feature type="binding site" evidence="9">
    <location>
        <begin position="82"/>
        <end position="83"/>
    </location>
    <ligand>
        <name>5-phospho-alpha-D-ribose 1-diphosphate</name>
        <dbReference type="ChEBI" id="CHEBI:58017"/>
    </ligand>
</feature>
<dbReference type="FunFam" id="3.40.1030.10:FF:000002">
    <property type="entry name" value="Anthranilate phosphoribosyltransferase"/>
    <property type="match status" value="1"/>
</dbReference>
<feature type="binding site" evidence="9">
    <location>
        <position position="79"/>
    </location>
    <ligand>
        <name>5-phospho-alpha-D-ribose 1-diphosphate</name>
        <dbReference type="ChEBI" id="CHEBI:58017"/>
    </ligand>
</feature>
<feature type="region of interest" description="Disordered" evidence="10">
    <location>
        <begin position="1"/>
        <end position="29"/>
    </location>
</feature>
<feature type="binding site" evidence="9">
    <location>
        <position position="87"/>
    </location>
    <ligand>
        <name>5-phospho-alpha-D-ribose 1-diphosphate</name>
        <dbReference type="ChEBI" id="CHEBI:58017"/>
    </ligand>
</feature>
<evidence type="ECO:0000256" key="9">
    <source>
        <dbReference type="HAMAP-Rule" id="MF_00211"/>
    </source>
</evidence>
<comment type="similarity">
    <text evidence="8">In the C-terminal section; belongs to the anthranilate phosphoribosyltransferase family.</text>
</comment>
<dbReference type="GO" id="GO:0004048">
    <property type="term" value="F:anthranilate phosphoribosyltransferase activity"/>
    <property type="evidence" value="ECO:0007669"/>
    <property type="project" value="UniProtKB-UniRule"/>
</dbReference>
<proteinExistence type="inferred from homology"/>
<dbReference type="PANTHER" id="PTHR43285:SF2">
    <property type="entry name" value="ANTHRANILATE PHOSPHORIBOSYLTRANSFERASE"/>
    <property type="match status" value="1"/>
</dbReference>
<evidence type="ECO:0000256" key="7">
    <source>
        <dbReference type="ARBA" id="ARBA00052328"/>
    </source>
</evidence>
<keyword evidence="6 9" id="KW-0057">Aromatic amino acid biosynthesis</keyword>
<evidence type="ECO:0000256" key="8">
    <source>
        <dbReference type="ARBA" id="ARBA00061188"/>
    </source>
</evidence>
<keyword evidence="3 9" id="KW-0328">Glycosyltransferase</keyword>
<feature type="binding site" evidence="9">
    <location>
        <begin position="107"/>
        <end position="115"/>
    </location>
    <ligand>
        <name>5-phospho-alpha-D-ribose 1-diphosphate</name>
        <dbReference type="ChEBI" id="CHEBI:58017"/>
    </ligand>
</feature>
<dbReference type="EC" id="2.4.2.18" evidence="9"/>
<name>A0A1Q2L0M6_9BACL</name>
<keyword evidence="9" id="KW-0479">Metal-binding</keyword>
<dbReference type="Proteomes" id="UP000188184">
    <property type="component" value="Chromosome"/>
</dbReference>
<dbReference type="EMBL" id="CP019640">
    <property type="protein sequence ID" value="AQQ53989.1"/>
    <property type="molecule type" value="Genomic_DNA"/>
</dbReference>
<evidence type="ECO:0000256" key="3">
    <source>
        <dbReference type="ARBA" id="ARBA00022676"/>
    </source>
</evidence>
<sequence length="336" mass="36001">MREYTAQVNSGSILSEDEMRQAGQQMLAEETKPEEIREFLIALHTRGEAAPEIAGLVGELLSRTANIDAGDYELMDVCGTGGDKSHSFNISTAVAFVLASLDVKVAKHGNRSVSSKAGSSDLLEAIGVDVNVAAERFNEVIEETGLAFLFAPAIHPAIGRLRDVRKSIDTPTIFNLAGPLANPIPVTYQVTGVYRKDKMRPMAEALVKLGRKRGAVLHGAGGMDELSLAGDNHVILFDENGLTDMIIHPHDVGLNVQPIEALRGGDAQRNAEIFRELIAGKESAYQDVVALNAGLALYVAGRVSCVAEGVKEAKRSLSSGRVEAVYRKLVAQEVSQ</sequence>
<evidence type="ECO:0000256" key="6">
    <source>
        <dbReference type="ARBA" id="ARBA00023141"/>
    </source>
</evidence>
<dbReference type="KEGG" id="pmar:B0X71_13385"/>
<comment type="cofactor">
    <cofactor evidence="9">
        <name>Mg(2+)</name>
        <dbReference type="ChEBI" id="CHEBI:18420"/>
    </cofactor>
    <text evidence="9">Binds 2 magnesium ions per monomer.</text>
</comment>
<dbReference type="InterPro" id="IPR005940">
    <property type="entry name" value="Anthranilate_Pribosyl_Tfrase"/>
</dbReference>
<dbReference type="Pfam" id="PF00591">
    <property type="entry name" value="Glycos_transf_3"/>
    <property type="match status" value="1"/>
</dbReference>
<evidence type="ECO:0000313" key="13">
    <source>
        <dbReference type="EMBL" id="AQQ53989.1"/>
    </source>
</evidence>
<keyword evidence="4 9" id="KW-0808">Transferase</keyword>
<evidence type="ECO:0000259" key="12">
    <source>
        <dbReference type="Pfam" id="PF02885"/>
    </source>
</evidence>
<reference evidence="13 14" key="1">
    <citation type="submission" date="2017-02" db="EMBL/GenBank/DDBJ databases">
        <title>The complete genomic sequence of a novel cold adapted crude oil-degrading bacterium Planococcus qaidamina Y42.</title>
        <authorList>
            <person name="Yang R."/>
        </authorList>
    </citation>
    <scope>NUCLEOTIDE SEQUENCE [LARGE SCALE GENOMIC DNA]</scope>
    <source>
        <strain evidence="13 14">Y42</strain>
    </source>
</reference>
<keyword evidence="9" id="KW-0460">Magnesium</keyword>
<gene>
    <name evidence="9" type="primary">trpD</name>
    <name evidence="13" type="ORF">B0X71_13385</name>
</gene>
<keyword evidence="14" id="KW-1185">Reference proteome</keyword>
<evidence type="ECO:0000256" key="1">
    <source>
        <dbReference type="ARBA" id="ARBA00004907"/>
    </source>
</evidence>
<dbReference type="PANTHER" id="PTHR43285">
    <property type="entry name" value="ANTHRANILATE PHOSPHORIBOSYLTRANSFERASE"/>
    <property type="match status" value="1"/>
</dbReference>
<dbReference type="AlphaFoldDB" id="A0A1Q2L0M6"/>
<feature type="binding site" evidence="9">
    <location>
        <position position="79"/>
    </location>
    <ligand>
        <name>anthranilate</name>
        <dbReference type="ChEBI" id="CHEBI:16567"/>
        <label>1</label>
    </ligand>
</feature>
<comment type="similarity">
    <text evidence="9">Belongs to the anthranilate phosphoribosyltransferase family.</text>
</comment>
<comment type="catalytic activity">
    <reaction evidence="7 9">
        <text>N-(5-phospho-beta-D-ribosyl)anthranilate + diphosphate = 5-phospho-alpha-D-ribose 1-diphosphate + anthranilate</text>
        <dbReference type="Rhea" id="RHEA:11768"/>
        <dbReference type="ChEBI" id="CHEBI:16567"/>
        <dbReference type="ChEBI" id="CHEBI:18277"/>
        <dbReference type="ChEBI" id="CHEBI:33019"/>
        <dbReference type="ChEBI" id="CHEBI:58017"/>
        <dbReference type="EC" id="2.4.2.18"/>
    </reaction>
</comment>